<proteinExistence type="inferred from homology"/>
<comment type="similarity">
    <text evidence="2">Belongs to the pectinesterase family.</text>
</comment>
<dbReference type="Proteomes" id="UP000012960">
    <property type="component" value="Unplaced"/>
</dbReference>
<evidence type="ECO:0000256" key="9">
    <source>
        <dbReference type="SAM" id="SignalP"/>
    </source>
</evidence>
<dbReference type="AlphaFoldDB" id="A0A804KCI2"/>
<keyword evidence="6" id="KW-0325">Glycoprotein</keyword>
<evidence type="ECO:0000256" key="8">
    <source>
        <dbReference type="ARBA" id="ARBA00057335"/>
    </source>
</evidence>
<keyword evidence="5" id="KW-0063">Aspartyl esterase</keyword>
<comment type="function">
    <text evidence="8">Acts in the modification of cell walls via demethylesterification of cell wall pectin.</text>
</comment>
<evidence type="ECO:0000256" key="7">
    <source>
        <dbReference type="ARBA" id="ARBA00047928"/>
    </source>
</evidence>
<dbReference type="InterPro" id="IPR011050">
    <property type="entry name" value="Pectin_lyase_fold/virulence"/>
</dbReference>
<dbReference type="UniPathway" id="UPA00545">
    <property type="reaction ID" value="UER00823"/>
</dbReference>
<dbReference type="EC" id="3.1.1.11" evidence="3"/>
<name>A0A804KCI2_MUSAM</name>
<dbReference type="Gramene" id="Ma08_t30380.1">
    <property type="protein sequence ID" value="Ma08_p30380.1"/>
    <property type="gene ID" value="Ma08_g30380"/>
</dbReference>
<evidence type="ECO:0000313" key="11">
    <source>
        <dbReference type="EMBL" id="CAG1833198.1"/>
    </source>
</evidence>
<dbReference type="EnsemblPlants" id="Ma08_t30380.1">
    <property type="protein sequence ID" value="Ma08_p30380.1"/>
    <property type="gene ID" value="Ma08_g30380"/>
</dbReference>
<dbReference type="PANTHER" id="PTHR31321">
    <property type="entry name" value="ACYL-COA THIOESTER HYDROLASE YBHC-RELATED"/>
    <property type="match status" value="1"/>
</dbReference>
<dbReference type="SUPFAM" id="SSF51126">
    <property type="entry name" value="Pectin lyase-like"/>
    <property type="match status" value="1"/>
</dbReference>
<dbReference type="EMBL" id="HG996472">
    <property type="protein sequence ID" value="CAG1833198.1"/>
    <property type="molecule type" value="Genomic_DNA"/>
</dbReference>
<dbReference type="OrthoDB" id="2019149at2759"/>
<evidence type="ECO:0000256" key="5">
    <source>
        <dbReference type="ARBA" id="ARBA00023085"/>
    </source>
</evidence>
<evidence type="ECO:0000313" key="13">
    <source>
        <dbReference type="Proteomes" id="UP000012960"/>
    </source>
</evidence>
<dbReference type="Gene3D" id="2.160.20.10">
    <property type="entry name" value="Single-stranded right-handed beta-helix, Pectin lyase-like"/>
    <property type="match status" value="1"/>
</dbReference>
<evidence type="ECO:0000256" key="6">
    <source>
        <dbReference type="ARBA" id="ARBA00023180"/>
    </source>
</evidence>
<evidence type="ECO:0000256" key="2">
    <source>
        <dbReference type="ARBA" id="ARBA00008891"/>
    </source>
</evidence>
<reference evidence="11" key="1">
    <citation type="submission" date="2021-03" db="EMBL/GenBank/DDBJ databases">
        <authorList>
            <consortium name="Genoscope - CEA"/>
            <person name="William W."/>
        </authorList>
    </citation>
    <scope>NUCLEOTIDE SEQUENCE</scope>
    <source>
        <strain evidence="11">Doubled-haploid Pahang</strain>
    </source>
</reference>
<dbReference type="KEGG" id="mus:103996458"/>
<gene>
    <name evidence="11" type="ORF">GSMUA_91180.1</name>
</gene>
<dbReference type="FunFam" id="2.160.20.10:FF:000013">
    <property type="entry name" value="Pectinesterase"/>
    <property type="match status" value="1"/>
</dbReference>
<keyword evidence="4" id="KW-0378">Hydrolase</keyword>
<keyword evidence="13" id="KW-1185">Reference proteome</keyword>
<evidence type="ECO:0000259" key="10">
    <source>
        <dbReference type="Pfam" id="PF01095"/>
    </source>
</evidence>
<organism evidence="12 13">
    <name type="scientific">Musa acuminata subsp. malaccensis</name>
    <name type="common">Wild banana</name>
    <name type="synonym">Musa malaccensis</name>
    <dbReference type="NCBI Taxonomy" id="214687"/>
    <lineage>
        <taxon>Eukaryota</taxon>
        <taxon>Viridiplantae</taxon>
        <taxon>Streptophyta</taxon>
        <taxon>Embryophyta</taxon>
        <taxon>Tracheophyta</taxon>
        <taxon>Spermatophyta</taxon>
        <taxon>Magnoliopsida</taxon>
        <taxon>Liliopsida</taxon>
        <taxon>Zingiberales</taxon>
        <taxon>Musaceae</taxon>
        <taxon>Musa</taxon>
    </lineage>
</organism>
<evidence type="ECO:0000256" key="3">
    <source>
        <dbReference type="ARBA" id="ARBA00013229"/>
    </source>
</evidence>
<protein>
    <recommendedName>
        <fullName evidence="3">pectinesterase</fullName>
        <ecNumber evidence="3">3.1.1.11</ecNumber>
    </recommendedName>
</protein>
<dbReference type="PANTHER" id="PTHR31321:SF134">
    <property type="entry name" value="PECTINESTERASE"/>
    <property type="match status" value="1"/>
</dbReference>
<evidence type="ECO:0000256" key="4">
    <source>
        <dbReference type="ARBA" id="ARBA00022801"/>
    </source>
</evidence>
<accession>A0A804KCI2</accession>
<comment type="catalytic activity">
    <reaction evidence="7">
        <text>[(1-&gt;4)-alpha-D-galacturonosyl methyl ester](n) + n H2O = [(1-&gt;4)-alpha-D-galacturonosyl](n) + n methanol + n H(+)</text>
        <dbReference type="Rhea" id="RHEA:22380"/>
        <dbReference type="Rhea" id="RHEA-COMP:14570"/>
        <dbReference type="Rhea" id="RHEA-COMP:14573"/>
        <dbReference type="ChEBI" id="CHEBI:15377"/>
        <dbReference type="ChEBI" id="CHEBI:15378"/>
        <dbReference type="ChEBI" id="CHEBI:17790"/>
        <dbReference type="ChEBI" id="CHEBI:140522"/>
        <dbReference type="ChEBI" id="CHEBI:140523"/>
        <dbReference type="EC" id="3.1.1.11"/>
    </reaction>
</comment>
<dbReference type="FunCoup" id="A0A804KCI2">
    <property type="interactions" value="57"/>
</dbReference>
<feature type="domain" description="Pectinesterase catalytic" evidence="10">
    <location>
        <begin position="92"/>
        <end position="338"/>
    </location>
</feature>
<reference evidence="12" key="2">
    <citation type="submission" date="2021-05" db="UniProtKB">
        <authorList>
            <consortium name="EnsemblPlants"/>
        </authorList>
    </citation>
    <scope>IDENTIFICATION</scope>
    <source>
        <strain evidence="12">subsp. malaccensis</strain>
    </source>
</reference>
<dbReference type="InParanoid" id="A0A804KCI2"/>
<evidence type="ECO:0000256" key="1">
    <source>
        <dbReference type="ARBA" id="ARBA00005184"/>
    </source>
</evidence>
<feature type="signal peptide" evidence="9">
    <location>
        <begin position="1"/>
        <end position="23"/>
    </location>
</feature>
<dbReference type="Pfam" id="PF01095">
    <property type="entry name" value="Pectinesterase"/>
    <property type="match status" value="1"/>
</dbReference>
<dbReference type="GO" id="GO:0045490">
    <property type="term" value="P:pectin catabolic process"/>
    <property type="evidence" value="ECO:0000318"/>
    <property type="project" value="GO_Central"/>
</dbReference>
<feature type="chain" id="PRO_5033612095" description="pectinesterase" evidence="9">
    <location>
        <begin position="24"/>
        <end position="348"/>
    </location>
</feature>
<dbReference type="InterPro" id="IPR000070">
    <property type="entry name" value="Pectinesterase_cat"/>
</dbReference>
<evidence type="ECO:0000313" key="12">
    <source>
        <dbReference type="EnsemblPlants" id="Ma08_p30380.1"/>
    </source>
</evidence>
<sequence length="348" mass="37923">MQVIPLILCTLFHVFLLLPHANAAATISKTITVNKNGGADFSSIQAAINSIPDYNNQWIKVQVAAGVYRSPSSPTLSFPYTSSTSPFRSRCREKVTVSFKGFILLQGEEAQQTSIEWGGYSGDAAGDDTATSATFTTYGANFVARDITFKNTYTGNTREQAVAVLVAGDKSSFYNCRFISVQDTLCDEMGRHYIKDCYIEGAIDFIWGVGQSIYEGCTISTVNIPEQPGYITAHGRQTSGDPSGFVFKSCNITGTGKTYLGRAWNHHARVLFHQTSMSDIVVPAGWDVWHQSGHENDITFAESGCTGPGSNHTGRISWAKKLGDAELQQLTSMSFIDSEGWLAAQPWA</sequence>
<keyword evidence="9" id="KW-0732">Signal</keyword>
<dbReference type="GO" id="GO:0042545">
    <property type="term" value="P:cell wall modification"/>
    <property type="evidence" value="ECO:0007669"/>
    <property type="project" value="InterPro"/>
</dbReference>
<dbReference type="GO" id="GO:0030599">
    <property type="term" value="F:pectinesterase activity"/>
    <property type="evidence" value="ECO:0000318"/>
    <property type="project" value="GO_Central"/>
</dbReference>
<comment type="pathway">
    <text evidence="1">Glycan metabolism; pectin degradation; 2-dehydro-3-deoxy-D-gluconate from pectin: step 1/5.</text>
</comment>
<dbReference type="InterPro" id="IPR012334">
    <property type="entry name" value="Pectin_lyas_fold"/>
</dbReference>
<dbReference type="OMA" id="LESECTG"/>